<accession>A0A8D2B559</accession>
<reference evidence="1" key="2">
    <citation type="submission" date="2025-09" db="UniProtKB">
        <authorList>
            <consortium name="Ensembl"/>
        </authorList>
    </citation>
    <scope>IDENTIFICATION</scope>
</reference>
<protein>
    <submittedName>
        <fullName evidence="1">Uncharacterized protein</fullName>
    </submittedName>
</protein>
<name>A0A8D2B559_SCIVU</name>
<dbReference type="GO" id="GO:0004300">
    <property type="term" value="F:enoyl-CoA hydratase activity"/>
    <property type="evidence" value="ECO:0007669"/>
    <property type="project" value="TreeGrafter"/>
</dbReference>
<evidence type="ECO:0000313" key="2">
    <source>
        <dbReference type="Proteomes" id="UP000694564"/>
    </source>
</evidence>
<organism evidence="1 2">
    <name type="scientific">Sciurus vulgaris</name>
    <name type="common">Eurasian red squirrel</name>
    <dbReference type="NCBI Taxonomy" id="55149"/>
    <lineage>
        <taxon>Eukaryota</taxon>
        <taxon>Metazoa</taxon>
        <taxon>Chordata</taxon>
        <taxon>Craniata</taxon>
        <taxon>Vertebrata</taxon>
        <taxon>Euteleostomi</taxon>
        <taxon>Mammalia</taxon>
        <taxon>Eutheria</taxon>
        <taxon>Euarchontoglires</taxon>
        <taxon>Glires</taxon>
        <taxon>Rodentia</taxon>
        <taxon>Sciuromorpha</taxon>
        <taxon>Sciuridae</taxon>
        <taxon>Sciurinae</taxon>
        <taxon>Sciurini</taxon>
        <taxon>Sciurus</taxon>
    </lineage>
</organism>
<dbReference type="GeneTree" id="ENSGT00940000157484"/>
<dbReference type="CDD" id="cd06558">
    <property type="entry name" value="crotonase-like"/>
    <property type="match status" value="1"/>
</dbReference>
<reference evidence="1" key="1">
    <citation type="submission" date="2025-08" db="UniProtKB">
        <authorList>
            <consortium name="Ensembl"/>
        </authorList>
    </citation>
    <scope>IDENTIFICATION</scope>
</reference>
<dbReference type="GO" id="GO:0005739">
    <property type="term" value="C:mitochondrion"/>
    <property type="evidence" value="ECO:0007669"/>
    <property type="project" value="TreeGrafter"/>
</dbReference>
<dbReference type="Ensembl" id="ENSSVLT00005010437.1">
    <property type="protein sequence ID" value="ENSSVLP00005009428.1"/>
    <property type="gene ID" value="ENSSVLG00005007513.1"/>
</dbReference>
<dbReference type="PANTHER" id="PTHR11941:SF12">
    <property type="entry name" value="METHYLGLUTACONYL-COA HYDRATASE, MITOCHONDRIAL"/>
    <property type="match status" value="1"/>
</dbReference>
<evidence type="ECO:0000313" key="1">
    <source>
        <dbReference type="Ensembl" id="ENSSVLP00005009428.1"/>
    </source>
</evidence>
<dbReference type="PANTHER" id="PTHR11941">
    <property type="entry name" value="ENOYL-COA HYDRATASE-RELATED"/>
    <property type="match status" value="1"/>
</dbReference>
<dbReference type="AlphaFoldDB" id="A0A8D2B559"/>
<dbReference type="OrthoDB" id="410701at2759"/>
<sequence length="203" mass="21530">ITGGFRCPAGWPLPPGGCLSHLTRMGKIRSSLCRTAAQWLGWAVWASGWVPAVGDPSPGRGYSSEAKTEEELWVWHVEEDNPVIVVLGINRPYSKNAPSKSLIKMLLKAVSEVPEIFCAGADLKEKTKTHSSEDDPFVSKIRAVIDDIANLPVPTITATDRLALGGGLELTLACDTGVAVSSAKMGLTETKLEVIPGGGGPQQ</sequence>
<dbReference type="Pfam" id="PF00378">
    <property type="entry name" value="ECH_1"/>
    <property type="match status" value="1"/>
</dbReference>
<dbReference type="SUPFAM" id="SSF52096">
    <property type="entry name" value="ClpP/crotonase"/>
    <property type="match status" value="1"/>
</dbReference>
<dbReference type="GO" id="GO:0006635">
    <property type="term" value="P:fatty acid beta-oxidation"/>
    <property type="evidence" value="ECO:0007669"/>
    <property type="project" value="TreeGrafter"/>
</dbReference>
<dbReference type="InterPro" id="IPR029045">
    <property type="entry name" value="ClpP/crotonase-like_dom_sf"/>
</dbReference>
<dbReference type="Proteomes" id="UP000694564">
    <property type="component" value="Chromosome 2"/>
</dbReference>
<keyword evidence="2" id="KW-1185">Reference proteome</keyword>
<dbReference type="Gene3D" id="3.90.226.10">
    <property type="entry name" value="2-enoyl-CoA Hydratase, Chain A, domain 1"/>
    <property type="match status" value="1"/>
</dbReference>
<proteinExistence type="predicted"/>
<dbReference type="InterPro" id="IPR001753">
    <property type="entry name" value="Enoyl-CoA_hydra/iso"/>
</dbReference>